<evidence type="ECO:0000313" key="2">
    <source>
        <dbReference type="EMBL" id="TKI54548.1"/>
    </source>
</evidence>
<gene>
    <name evidence="2" type="ORF">E8L90_03320</name>
</gene>
<keyword evidence="3" id="KW-1185">Reference proteome</keyword>
<dbReference type="AlphaFoldDB" id="A0A4U2Y2A1"/>
<evidence type="ECO:0000313" key="3">
    <source>
        <dbReference type="Proteomes" id="UP000307841"/>
    </source>
</evidence>
<dbReference type="RefSeq" id="WP_137027985.1">
    <property type="nucleotide sequence ID" value="NZ_SZNK01000001.1"/>
</dbReference>
<reference evidence="2 3" key="1">
    <citation type="submission" date="2019-04" db="EMBL/GenBank/DDBJ databases">
        <title>Whole genome sequencing of Brevibacillus sp. TGS2-1.</title>
        <authorList>
            <person name="Choi A."/>
        </authorList>
    </citation>
    <scope>NUCLEOTIDE SEQUENCE [LARGE SCALE GENOMIC DNA]</scope>
    <source>
        <strain evidence="2 3">TGS2-1</strain>
    </source>
</reference>
<protein>
    <recommendedName>
        <fullName evidence="1">ORF6C domain-containing protein</fullName>
    </recommendedName>
</protein>
<name>A0A4U2Y2A1_9BACL</name>
<evidence type="ECO:0000259" key="1">
    <source>
        <dbReference type="Pfam" id="PF10552"/>
    </source>
</evidence>
<dbReference type="EMBL" id="SZNK01000001">
    <property type="protein sequence ID" value="TKI54548.1"/>
    <property type="molecule type" value="Genomic_DNA"/>
</dbReference>
<dbReference type="Proteomes" id="UP000307841">
    <property type="component" value="Unassembled WGS sequence"/>
</dbReference>
<organism evidence="2 3">
    <name type="scientific">Brevibacillus antibioticus</name>
    <dbReference type="NCBI Taxonomy" id="2570228"/>
    <lineage>
        <taxon>Bacteria</taxon>
        <taxon>Bacillati</taxon>
        <taxon>Bacillota</taxon>
        <taxon>Bacilli</taxon>
        <taxon>Bacillales</taxon>
        <taxon>Paenibacillaceae</taxon>
        <taxon>Brevibacillus</taxon>
    </lineage>
</organism>
<dbReference type="Pfam" id="PF10552">
    <property type="entry name" value="ORF6C"/>
    <property type="match status" value="1"/>
</dbReference>
<comment type="caution">
    <text evidence="2">The sequence shown here is derived from an EMBL/GenBank/DDBJ whole genome shotgun (WGS) entry which is preliminary data.</text>
</comment>
<feature type="domain" description="ORF6C" evidence="1">
    <location>
        <begin position="6"/>
        <end position="55"/>
    </location>
</feature>
<proteinExistence type="predicted"/>
<dbReference type="InterPro" id="IPR018878">
    <property type="entry name" value="ORF6C_dom"/>
</dbReference>
<dbReference type="OrthoDB" id="9812611at2"/>
<sequence length="94" mass="11149">MDVFDQAVQVLGGKDGQAYQDSSLRGKVFSSIWRDFKGYFSVDSYRNTRVLDLERRRNTSMIGDHRENSFEKLKMSIDSWRFRRGGRYHEMCIL</sequence>
<accession>A0A4U2Y2A1</accession>